<feature type="transmembrane region" description="Helical" evidence="8">
    <location>
        <begin position="167"/>
        <end position="184"/>
    </location>
</feature>
<dbReference type="Pfam" id="PF13231">
    <property type="entry name" value="PMT_2"/>
    <property type="match status" value="1"/>
</dbReference>
<feature type="transmembrane region" description="Helical" evidence="8">
    <location>
        <begin position="381"/>
        <end position="399"/>
    </location>
</feature>
<dbReference type="GO" id="GO:0009103">
    <property type="term" value="P:lipopolysaccharide biosynthetic process"/>
    <property type="evidence" value="ECO:0007669"/>
    <property type="project" value="UniProtKB-ARBA"/>
</dbReference>
<evidence type="ECO:0000256" key="8">
    <source>
        <dbReference type="SAM" id="Phobius"/>
    </source>
</evidence>
<sequence>MKLLKKYMYGLIAAGLLFIMFAVMVFSSRGDSAIVDEIAHIPAGYSYLTTGDYRLNPEHPPFIKEVAALPLLFLNVHFPFDYFRANVGSINNQWETGWKFIYHFGNDPNVIILASRIPVMLLSLVLGYFVYRWAKELFGKKAGIFALILYVFDANIIAHSRFVTTDLGISLALFLSMYTLYRFIKKPSWKSISLAGAAFGLALISKFSAAVLAPIFAIVFIMLLVSKKHEKGTGFFKNLADKSFWKRSGSYLLSFVIVGVIGFLVMWIFYIPHTINLSPENQRALIEESLPDNGLTNTLKAMSGNALTRPVAQYFLGFFMVSSHVEGGHDSFLLGQVSNQGWWYYYPVVLLIKVSIPIFIFIGLVFAFWKKLEKKDWFTEIYLWVLPFVLLVMGMQGSINLGIRYMLPMFPFIFIFLSRLGNLFDFKKMTENRRFANVSLIVLVFLVWYVVKSLITYPHYLPFYNEFVSGGYKNGYKYLTDSNTDWGQDLYRLNEWAEKNNIDVIYVDYFGGGVPEIALGDKFREYHVNYSRPKGYLAISATFYQNSRLKKLQKGEPDYSWLEGVEPIENIGGSILVYDLRSCNTK</sequence>
<feature type="transmembrane region" description="Helical" evidence="8">
    <location>
        <begin position="435"/>
        <end position="451"/>
    </location>
</feature>
<feature type="transmembrane region" description="Helical" evidence="8">
    <location>
        <begin position="7"/>
        <end position="26"/>
    </location>
</feature>
<feature type="transmembrane region" description="Helical" evidence="8">
    <location>
        <begin position="345"/>
        <end position="369"/>
    </location>
</feature>
<evidence type="ECO:0000256" key="1">
    <source>
        <dbReference type="ARBA" id="ARBA00004651"/>
    </source>
</evidence>
<keyword evidence="5 8" id="KW-0812">Transmembrane</keyword>
<dbReference type="InterPro" id="IPR050297">
    <property type="entry name" value="LipidA_mod_glycosyltrf_83"/>
</dbReference>
<dbReference type="GO" id="GO:0005886">
    <property type="term" value="C:plasma membrane"/>
    <property type="evidence" value="ECO:0007669"/>
    <property type="project" value="UniProtKB-SubCell"/>
</dbReference>
<keyword evidence="2" id="KW-1003">Cell membrane</keyword>
<evidence type="ECO:0000256" key="2">
    <source>
        <dbReference type="ARBA" id="ARBA00022475"/>
    </source>
</evidence>
<evidence type="ECO:0000256" key="3">
    <source>
        <dbReference type="ARBA" id="ARBA00022676"/>
    </source>
</evidence>
<reference evidence="10 11" key="1">
    <citation type="journal article" date="2017" name="ISME J.">
        <title>Energy and carbon metabolisms in a deep terrestrial subsurface fluid microbial community.</title>
        <authorList>
            <person name="Momper L."/>
            <person name="Jungbluth S.P."/>
            <person name="Lee M.D."/>
            <person name="Amend J.P."/>
        </authorList>
    </citation>
    <scope>NUCLEOTIDE SEQUENCE [LARGE SCALE GENOMIC DNA]</scope>
    <source>
        <strain evidence="10">SURF_29</strain>
    </source>
</reference>
<feature type="transmembrane region" description="Helical" evidence="8">
    <location>
        <begin position="196"/>
        <end position="225"/>
    </location>
</feature>
<evidence type="ECO:0000259" key="9">
    <source>
        <dbReference type="Pfam" id="PF13231"/>
    </source>
</evidence>
<dbReference type="AlphaFoldDB" id="A0A419DEF6"/>
<evidence type="ECO:0000313" key="10">
    <source>
        <dbReference type="EMBL" id="RJO61468.1"/>
    </source>
</evidence>
<evidence type="ECO:0000313" key="11">
    <source>
        <dbReference type="Proteomes" id="UP000285655"/>
    </source>
</evidence>
<keyword evidence="3" id="KW-0328">Glycosyltransferase</keyword>
<feature type="transmembrane region" description="Helical" evidence="8">
    <location>
        <begin position="110"/>
        <end position="131"/>
    </location>
</feature>
<dbReference type="PANTHER" id="PTHR33908:SF11">
    <property type="entry name" value="MEMBRANE PROTEIN"/>
    <property type="match status" value="1"/>
</dbReference>
<proteinExistence type="predicted"/>
<gene>
    <name evidence="10" type="ORF">C4544_03070</name>
</gene>
<evidence type="ECO:0000256" key="7">
    <source>
        <dbReference type="ARBA" id="ARBA00023136"/>
    </source>
</evidence>
<dbReference type="EMBL" id="QZJW01000019">
    <property type="protein sequence ID" value="RJO61468.1"/>
    <property type="molecule type" value="Genomic_DNA"/>
</dbReference>
<comment type="subcellular location">
    <subcellularLocation>
        <location evidence="1">Cell membrane</location>
        <topology evidence="1">Multi-pass membrane protein</topology>
    </subcellularLocation>
</comment>
<feature type="transmembrane region" description="Helical" evidence="8">
    <location>
        <begin position="405"/>
        <end position="423"/>
    </location>
</feature>
<evidence type="ECO:0000256" key="4">
    <source>
        <dbReference type="ARBA" id="ARBA00022679"/>
    </source>
</evidence>
<dbReference type="InterPro" id="IPR038731">
    <property type="entry name" value="RgtA/B/C-like"/>
</dbReference>
<keyword evidence="7 8" id="KW-0472">Membrane</keyword>
<evidence type="ECO:0000256" key="6">
    <source>
        <dbReference type="ARBA" id="ARBA00022989"/>
    </source>
</evidence>
<dbReference type="PANTHER" id="PTHR33908">
    <property type="entry name" value="MANNOSYLTRANSFERASE YKCB-RELATED"/>
    <property type="match status" value="1"/>
</dbReference>
<comment type="caution">
    <text evidence="10">The sequence shown here is derived from an EMBL/GenBank/DDBJ whole genome shotgun (WGS) entry which is preliminary data.</text>
</comment>
<name>A0A419DEF6_9BACT</name>
<dbReference type="GO" id="GO:0016763">
    <property type="term" value="F:pentosyltransferase activity"/>
    <property type="evidence" value="ECO:0007669"/>
    <property type="project" value="TreeGrafter"/>
</dbReference>
<accession>A0A419DEF6</accession>
<organism evidence="10 11">
    <name type="scientific">candidate division WS5 bacterium</name>
    <dbReference type="NCBI Taxonomy" id="2093353"/>
    <lineage>
        <taxon>Bacteria</taxon>
        <taxon>candidate division WS5</taxon>
    </lineage>
</organism>
<dbReference type="Proteomes" id="UP000285655">
    <property type="component" value="Unassembled WGS sequence"/>
</dbReference>
<feature type="transmembrane region" description="Helical" evidence="8">
    <location>
        <begin position="251"/>
        <end position="271"/>
    </location>
</feature>
<keyword evidence="6 8" id="KW-1133">Transmembrane helix</keyword>
<evidence type="ECO:0000256" key="5">
    <source>
        <dbReference type="ARBA" id="ARBA00022692"/>
    </source>
</evidence>
<protein>
    <submittedName>
        <fullName evidence="10">Phospholipid carrier-dependent glycosyltransferase</fullName>
    </submittedName>
</protein>
<feature type="domain" description="Glycosyltransferase RgtA/B/C/D-like" evidence="9">
    <location>
        <begin position="114"/>
        <end position="226"/>
    </location>
</feature>
<keyword evidence="4 10" id="KW-0808">Transferase</keyword>